<dbReference type="InterPro" id="IPR023238">
    <property type="entry name" value="FAM175"/>
</dbReference>
<keyword evidence="3" id="KW-1185">Reference proteome</keyword>
<dbReference type="GeneID" id="109535103"/>
<dbReference type="EnsemblMetazoa" id="XM_019900927.1">
    <property type="protein sequence ID" value="XP_019756486.1"/>
    <property type="gene ID" value="LOC109535103"/>
</dbReference>
<evidence type="ECO:0000313" key="3">
    <source>
        <dbReference type="Proteomes" id="UP000019118"/>
    </source>
</evidence>
<evidence type="ECO:0000256" key="1">
    <source>
        <dbReference type="SAM" id="MobiDB-lite"/>
    </source>
</evidence>
<feature type="compositionally biased region" description="Basic residues" evidence="1">
    <location>
        <begin position="335"/>
        <end position="345"/>
    </location>
</feature>
<dbReference type="AlphaFoldDB" id="A0AAR5P786"/>
<accession>A0AAR5P786</accession>
<sequence>MFQPASVSLSGSALSFLLFETSKATVRQIGFFLGDIIHKEITCITDNEQQQVDISKIIKIDSVIPCATNSYFRRGRVDKEKVRKLLGSNFSRVVAWYKYEPSSALKFTWKDRALHKQFREMFHVPHDLFSICFLLMETTDIFSSYNYQQHFIRYYNGKFDKLSMYIPNLSESNNTYRNSEPPSEVFNKILSSIKMDIDHTKGVVAVTEIENAVLNFINSTTSELIPAEKYLFEIENEIFNLKNDLNDVTTDSLEYKTDVSTKEENNESEETLAVTICKSESSHEATRHSPRRRNRTGISLDKSQSDVDANKNENVVKCDIPSPLEATKKSVNTKAKGKGTNKKKC</sequence>
<reference evidence="2" key="2">
    <citation type="submission" date="2024-08" db="UniProtKB">
        <authorList>
            <consortium name="EnsemblMetazoa"/>
        </authorList>
    </citation>
    <scope>IDENTIFICATION</scope>
</reference>
<dbReference type="GO" id="GO:0008608">
    <property type="term" value="P:attachment of spindle microtubules to kinetochore"/>
    <property type="evidence" value="ECO:0007669"/>
    <property type="project" value="TreeGrafter"/>
</dbReference>
<dbReference type="GO" id="GO:0005634">
    <property type="term" value="C:nucleus"/>
    <property type="evidence" value="ECO:0007669"/>
    <property type="project" value="TreeGrafter"/>
</dbReference>
<dbReference type="GO" id="GO:0031593">
    <property type="term" value="F:polyubiquitin modification-dependent protein binding"/>
    <property type="evidence" value="ECO:0007669"/>
    <property type="project" value="TreeGrafter"/>
</dbReference>
<dbReference type="PANTHER" id="PTHR31728">
    <property type="entry name" value="ABRAXAS FAMILY MEMBER"/>
    <property type="match status" value="1"/>
</dbReference>
<dbReference type="PRINTS" id="PR02051">
    <property type="entry name" value="PROTEINF175"/>
</dbReference>
<dbReference type="Proteomes" id="UP000019118">
    <property type="component" value="Unassembled WGS sequence"/>
</dbReference>
<name>A0AAR5P786_DENPD</name>
<dbReference type="PANTHER" id="PTHR31728:SF5">
    <property type="entry name" value="OS07G0540200 PROTEIN"/>
    <property type="match status" value="1"/>
</dbReference>
<feature type="region of interest" description="Disordered" evidence="1">
    <location>
        <begin position="278"/>
        <end position="345"/>
    </location>
</feature>
<feature type="compositionally biased region" description="Basic and acidic residues" evidence="1">
    <location>
        <begin position="303"/>
        <end position="316"/>
    </location>
</feature>
<reference evidence="3" key="1">
    <citation type="journal article" date="2013" name="Genome Biol.">
        <title>Draft genome of the mountain pine beetle, Dendroctonus ponderosae Hopkins, a major forest pest.</title>
        <authorList>
            <person name="Keeling C.I."/>
            <person name="Yuen M.M."/>
            <person name="Liao N.Y."/>
            <person name="Docking T.R."/>
            <person name="Chan S.K."/>
            <person name="Taylor G.A."/>
            <person name="Palmquist D.L."/>
            <person name="Jackman S.D."/>
            <person name="Nguyen A."/>
            <person name="Li M."/>
            <person name="Henderson H."/>
            <person name="Janes J.K."/>
            <person name="Zhao Y."/>
            <person name="Pandoh P."/>
            <person name="Moore R."/>
            <person name="Sperling F.A."/>
            <person name="Huber D.P."/>
            <person name="Birol I."/>
            <person name="Jones S.J."/>
            <person name="Bohlmann J."/>
        </authorList>
    </citation>
    <scope>NUCLEOTIDE SEQUENCE</scope>
</reference>
<dbReference type="Pfam" id="PF21125">
    <property type="entry name" value="MPN_2A_DUB_like"/>
    <property type="match status" value="1"/>
</dbReference>
<evidence type="ECO:0000313" key="2">
    <source>
        <dbReference type="EnsemblMetazoa" id="XP_019756486.1"/>
    </source>
</evidence>
<dbReference type="GO" id="GO:0090307">
    <property type="term" value="P:mitotic spindle assembly"/>
    <property type="evidence" value="ECO:0007669"/>
    <property type="project" value="TreeGrafter"/>
</dbReference>
<dbReference type="GO" id="GO:0070536">
    <property type="term" value="P:protein K63-linked deubiquitination"/>
    <property type="evidence" value="ECO:0007669"/>
    <property type="project" value="TreeGrafter"/>
</dbReference>
<organism evidence="2 3">
    <name type="scientific">Dendroctonus ponderosae</name>
    <name type="common">Mountain pine beetle</name>
    <dbReference type="NCBI Taxonomy" id="77166"/>
    <lineage>
        <taxon>Eukaryota</taxon>
        <taxon>Metazoa</taxon>
        <taxon>Ecdysozoa</taxon>
        <taxon>Arthropoda</taxon>
        <taxon>Hexapoda</taxon>
        <taxon>Insecta</taxon>
        <taxon>Pterygota</taxon>
        <taxon>Neoptera</taxon>
        <taxon>Endopterygota</taxon>
        <taxon>Coleoptera</taxon>
        <taxon>Polyphaga</taxon>
        <taxon>Cucujiformia</taxon>
        <taxon>Curculionidae</taxon>
        <taxon>Scolytinae</taxon>
        <taxon>Dendroctonus</taxon>
    </lineage>
</organism>
<protein>
    <submittedName>
        <fullName evidence="2">Uncharacterized protein</fullName>
    </submittedName>
</protein>
<dbReference type="GO" id="GO:0008017">
    <property type="term" value="F:microtubule binding"/>
    <property type="evidence" value="ECO:0007669"/>
    <property type="project" value="TreeGrafter"/>
</dbReference>
<proteinExistence type="predicted"/>
<dbReference type="KEGG" id="dpa:109535103"/>